<keyword evidence="10" id="KW-1185">Reference proteome</keyword>
<proteinExistence type="inferred from homology"/>
<keyword evidence="5" id="KW-0408">Iron</keyword>
<dbReference type="Gene3D" id="3.40.50.740">
    <property type="match status" value="1"/>
</dbReference>
<evidence type="ECO:0000256" key="3">
    <source>
        <dbReference type="ARBA" id="ARBA00022729"/>
    </source>
</evidence>
<keyword evidence="2" id="KW-0479">Metal-binding</keyword>
<dbReference type="PANTHER" id="PTHR43742">
    <property type="entry name" value="TRIMETHYLAMINE-N-OXIDE REDUCTASE"/>
    <property type="match status" value="1"/>
</dbReference>
<name>A0ABV1JAD4_9ACTN</name>
<protein>
    <submittedName>
        <fullName evidence="9">Molybdopterin-dependent oxidoreductase</fullName>
    </submittedName>
</protein>
<dbReference type="SUPFAM" id="SSF53706">
    <property type="entry name" value="Formate dehydrogenase/DMSO reductase, domains 1-3"/>
    <property type="match status" value="1"/>
</dbReference>
<dbReference type="InterPro" id="IPR006657">
    <property type="entry name" value="MoPterin_dinucl-bd_dom"/>
</dbReference>
<feature type="domain" description="Molybdopterin oxidoreductase" evidence="7">
    <location>
        <begin position="111"/>
        <end position="581"/>
    </location>
</feature>
<evidence type="ECO:0000256" key="2">
    <source>
        <dbReference type="ARBA" id="ARBA00022723"/>
    </source>
</evidence>
<dbReference type="RefSeq" id="WP_102375371.1">
    <property type="nucleotide sequence ID" value="NZ_JBBNOP010000001.1"/>
</dbReference>
<dbReference type="EMBL" id="JBBNOP010000001">
    <property type="protein sequence ID" value="MEQ3361713.1"/>
    <property type="molecule type" value="Genomic_DNA"/>
</dbReference>
<accession>A0ABV1JAD4</accession>
<dbReference type="InterPro" id="IPR006311">
    <property type="entry name" value="TAT_signal"/>
</dbReference>
<sequence>MSEAKGSHGKLTRRGFLKVSGAAAGALGLAGAAGMVTADDWLAPAKAHAESEEHVAYTYHHEACMGNCSLACTVRDGRISLIQPNDALDPYYAQCCLKGLSEVQHVYGIERLQTPLKRVGERGSGEFESITWDEAMKTVGEKLSEVRSKYGNASVHVACSGAPEYPLLVDVLGASTSGLGDGLDIGVGNGFDPALGDITAGAATNEIRDWKNSKLLIITSSNPLESSMMQATAFFDAKEAGCEIVVVDPHYSTTASKAHRWIPIKPGTDAALFLGMVSRILDEKLYDEGFLKANTTMPFLVSVEDGTVLRDHDEIISEAGEPETGEENPYMVWDGATQSVKSYLDEGVEPVLEGSFTVDGVVYEPVFQQLFANQKQHTVSWAAEKTGIDEATIESLADQYATGGPASLAVGYGGSDKYSNADITGHALALLGALTGNVGSTGRGMGNYLGGSGYGAELAMWPLPEDMIAAPSEMPSYRFRTEPNNTHAVISIGNTFQTYFANMNLTREWLDTVDFILGIEIFNSDSVQYADIVLPACTKFECDEEIGGVKCAYNHLRLREKVIDPLFESKTDFQIQYEIAKSLGLEGALPKTAEDYVRFQIEESEDETLRGVKLSDLVSNQGVLPLPGIEEPRIGYADQQYSTPSGKLDLYYSDLVDFGQALPTWEENLELFDGNSRMDTYPLQFVQARTRFHIHSQFCDATWIQQHYTPYLELNPADMETRSLTDGDAVTVFNDRGSFSCPVRVNASVRPGIARIYEGMWSKYMDGGNIQDVTNDTTIERGDMLVFGPVIPFNDTLVEVKKA</sequence>
<dbReference type="Pfam" id="PF00384">
    <property type="entry name" value="Molybdopterin"/>
    <property type="match status" value="1"/>
</dbReference>
<organism evidence="9 10">
    <name type="scientific">Raoultibacter massiliensis</name>
    <dbReference type="NCBI Taxonomy" id="1852371"/>
    <lineage>
        <taxon>Bacteria</taxon>
        <taxon>Bacillati</taxon>
        <taxon>Actinomycetota</taxon>
        <taxon>Coriobacteriia</taxon>
        <taxon>Eggerthellales</taxon>
        <taxon>Eggerthellaceae</taxon>
        <taxon>Raoultibacter</taxon>
    </lineage>
</organism>
<evidence type="ECO:0000256" key="1">
    <source>
        <dbReference type="ARBA" id="ARBA00010312"/>
    </source>
</evidence>
<evidence type="ECO:0000256" key="5">
    <source>
        <dbReference type="ARBA" id="ARBA00023004"/>
    </source>
</evidence>
<dbReference type="PROSITE" id="PS51318">
    <property type="entry name" value="TAT"/>
    <property type="match status" value="1"/>
</dbReference>
<comment type="caution">
    <text evidence="9">The sequence shown here is derived from an EMBL/GenBank/DDBJ whole genome shotgun (WGS) entry which is preliminary data.</text>
</comment>
<dbReference type="InterPro" id="IPR006656">
    <property type="entry name" value="Mopterin_OxRdtase"/>
</dbReference>
<evidence type="ECO:0000313" key="9">
    <source>
        <dbReference type="EMBL" id="MEQ3361713.1"/>
    </source>
</evidence>
<dbReference type="NCBIfam" id="TIGR01409">
    <property type="entry name" value="TAT_signal_seq"/>
    <property type="match status" value="1"/>
</dbReference>
<evidence type="ECO:0000256" key="4">
    <source>
        <dbReference type="ARBA" id="ARBA00023002"/>
    </source>
</evidence>
<gene>
    <name evidence="9" type="ORF">AAA083_01845</name>
</gene>
<reference evidence="9 10" key="1">
    <citation type="submission" date="2024-04" db="EMBL/GenBank/DDBJ databases">
        <title>Human intestinal bacterial collection.</title>
        <authorList>
            <person name="Pauvert C."/>
            <person name="Hitch T.C.A."/>
            <person name="Clavel T."/>
        </authorList>
    </citation>
    <scope>NUCLEOTIDE SEQUENCE [LARGE SCALE GENOMIC DNA]</scope>
    <source>
        <strain evidence="9 10">CLA-KB-H42</strain>
    </source>
</reference>
<keyword evidence="3" id="KW-0732">Signal</keyword>
<dbReference type="Pfam" id="PF01568">
    <property type="entry name" value="Molydop_binding"/>
    <property type="match status" value="1"/>
</dbReference>
<feature type="domain" description="Molybdopterin dinucleotide-binding" evidence="8">
    <location>
        <begin position="683"/>
        <end position="778"/>
    </location>
</feature>
<dbReference type="Gene3D" id="2.40.40.20">
    <property type="match status" value="1"/>
</dbReference>
<dbReference type="InterPro" id="IPR019546">
    <property type="entry name" value="TAT_signal_bac_arc"/>
</dbReference>
<dbReference type="InterPro" id="IPR009010">
    <property type="entry name" value="Asp_de-COase-like_dom_sf"/>
</dbReference>
<dbReference type="Gene3D" id="3.40.228.10">
    <property type="entry name" value="Dimethylsulfoxide Reductase, domain 2"/>
    <property type="match status" value="1"/>
</dbReference>
<keyword evidence="4" id="KW-0560">Oxidoreductase</keyword>
<dbReference type="InterPro" id="IPR050612">
    <property type="entry name" value="Prok_Mopterin_Oxidored"/>
</dbReference>
<evidence type="ECO:0000259" key="7">
    <source>
        <dbReference type="Pfam" id="PF00384"/>
    </source>
</evidence>
<dbReference type="PANTHER" id="PTHR43742:SF6">
    <property type="entry name" value="OXIDOREDUCTASE YYAE-RELATED"/>
    <property type="match status" value="1"/>
</dbReference>
<evidence type="ECO:0000313" key="10">
    <source>
        <dbReference type="Proteomes" id="UP001487305"/>
    </source>
</evidence>
<evidence type="ECO:0000259" key="8">
    <source>
        <dbReference type="Pfam" id="PF01568"/>
    </source>
</evidence>
<comment type="similarity">
    <text evidence="1">Belongs to the prokaryotic molybdopterin-containing oxidoreductase family.</text>
</comment>
<keyword evidence="6" id="KW-0411">Iron-sulfur</keyword>
<dbReference type="SUPFAM" id="SSF50692">
    <property type="entry name" value="ADC-like"/>
    <property type="match status" value="1"/>
</dbReference>
<dbReference type="Proteomes" id="UP001487305">
    <property type="component" value="Unassembled WGS sequence"/>
</dbReference>
<evidence type="ECO:0000256" key="6">
    <source>
        <dbReference type="ARBA" id="ARBA00023014"/>
    </source>
</evidence>
<dbReference type="Gene3D" id="3.30.2070.10">
    <property type="entry name" value="Formate dehydrogenase/DMSO reductase"/>
    <property type="match status" value="1"/>
</dbReference>
<dbReference type="Gene3D" id="3.40.50.12440">
    <property type="match status" value="1"/>
</dbReference>